<organism evidence="9 10">
    <name type="scientific">Tateyamaria omphalii</name>
    <dbReference type="NCBI Taxonomy" id="299262"/>
    <lineage>
        <taxon>Bacteria</taxon>
        <taxon>Pseudomonadati</taxon>
        <taxon>Pseudomonadota</taxon>
        <taxon>Alphaproteobacteria</taxon>
        <taxon>Rhodobacterales</taxon>
        <taxon>Roseobacteraceae</taxon>
        <taxon>Tateyamaria</taxon>
    </lineage>
</organism>
<evidence type="ECO:0000256" key="5">
    <source>
        <dbReference type="ARBA" id="ARBA00022748"/>
    </source>
</evidence>
<feature type="transmembrane region" description="Helical" evidence="7">
    <location>
        <begin position="102"/>
        <end position="123"/>
    </location>
</feature>
<dbReference type="Pfam" id="PF03918">
    <property type="entry name" value="CcmH"/>
    <property type="match status" value="1"/>
</dbReference>
<accession>A0A1P8MUI8</accession>
<comment type="function">
    <text evidence="7">Possible subunit of a heme lyase.</text>
</comment>
<dbReference type="KEGG" id="tom:BWR18_08355"/>
<sequence>MRRLAVLIWLVLSSAAFALDPTEMLDDPALEAQARELDHALRCVVCQSESVASSNAQWAVDARRSIREQVAAGQTNAQVVDFFVERYGEFVLMTPRVSGSNWMLWAAGPLMFLLALGIGIGYLRGRSRAPAVADAGLNDAETRRLREIMDE</sequence>
<evidence type="ECO:0000256" key="3">
    <source>
        <dbReference type="ARBA" id="ARBA00022723"/>
    </source>
</evidence>
<dbReference type="Proteomes" id="UP000186336">
    <property type="component" value="Chromosome"/>
</dbReference>
<keyword evidence="6 7" id="KW-0408">Iron</keyword>
<evidence type="ECO:0000259" key="8">
    <source>
        <dbReference type="Pfam" id="PF03918"/>
    </source>
</evidence>
<keyword evidence="7" id="KW-0472">Membrane</keyword>
<comment type="similarity">
    <text evidence="1 7">Belongs to the CcmH/CycL/Ccl2/NrfF family.</text>
</comment>
<evidence type="ECO:0000256" key="1">
    <source>
        <dbReference type="ARBA" id="ARBA00010342"/>
    </source>
</evidence>
<evidence type="ECO:0000256" key="7">
    <source>
        <dbReference type="RuleBase" id="RU364112"/>
    </source>
</evidence>
<evidence type="ECO:0000256" key="6">
    <source>
        <dbReference type="ARBA" id="ARBA00023004"/>
    </source>
</evidence>
<dbReference type="CDD" id="cd16378">
    <property type="entry name" value="CcmH_N"/>
    <property type="match status" value="1"/>
</dbReference>
<dbReference type="Gene3D" id="1.10.8.640">
    <property type="entry name" value="Cytochrome C biogenesis protein"/>
    <property type="match status" value="1"/>
</dbReference>
<dbReference type="RefSeq" id="WP_076627552.1">
    <property type="nucleotide sequence ID" value="NZ_CP019312.1"/>
</dbReference>
<evidence type="ECO:0000256" key="4">
    <source>
        <dbReference type="ARBA" id="ARBA00022729"/>
    </source>
</evidence>
<name>A0A1P8MUI8_9RHOB</name>
<dbReference type="InterPro" id="IPR051263">
    <property type="entry name" value="C-type_cytochrome_biogenesis"/>
</dbReference>
<feature type="chain" id="PRO_5011816604" description="Cytochrome c-type biogenesis protein" evidence="7">
    <location>
        <begin position="19"/>
        <end position="151"/>
    </location>
</feature>
<keyword evidence="5" id="KW-0201">Cytochrome c-type biogenesis</keyword>
<keyword evidence="7" id="KW-1133">Transmembrane helix</keyword>
<keyword evidence="7" id="KW-0812">Transmembrane</keyword>
<dbReference type="OrthoDB" id="9804975at2"/>
<dbReference type="PANTHER" id="PTHR47870">
    <property type="entry name" value="CYTOCHROME C-TYPE BIOGENESIS PROTEIN CCMH"/>
    <property type="match status" value="1"/>
</dbReference>
<dbReference type="InterPro" id="IPR005616">
    <property type="entry name" value="CcmH/CycL/Ccl2/NrfF_N"/>
</dbReference>
<dbReference type="GO" id="GO:0046872">
    <property type="term" value="F:metal ion binding"/>
    <property type="evidence" value="ECO:0007669"/>
    <property type="project" value="UniProtKB-KW"/>
</dbReference>
<proteinExistence type="inferred from homology"/>
<reference evidence="9 10" key="1">
    <citation type="submission" date="2017-01" db="EMBL/GenBank/DDBJ databases">
        <title>Complete genome of Tateyamaria omphalii DOK1-4 isolated from seawater in Dokdo.</title>
        <authorList>
            <person name="Kim J.H."/>
            <person name="Chi W.-J."/>
        </authorList>
    </citation>
    <scope>NUCLEOTIDE SEQUENCE [LARGE SCALE GENOMIC DNA]</scope>
    <source>
        <strain evidence="9 10">DOK1-4</strain>
    </source>
</reference>
<dbReference type="GO" id="GO:0005886">
    <property type="term" value="C:plasma membrane"/>
    <property type="evidence" value="ECO:0007669"/>
    <property type="project" value="TreeGrafter"/>
</dbReference>
<keyword evidence="4 7" id="KW-0732">Signal</keyword>
<evidence type="ECO:0000313" key="9">
    <source>
        <dbReference type="EMBL" id="APX11691.1"/>
    </source>
</evidence>
<evidence type="ECO:0000256" key="2">
    <source>
        <dbReference type="ARBA" id="ARBA00022617"/>
    </source>
</evidence>
<feature type="domain" description="CcmH/CycL/Ccl2/NrfF N-terminal" evidence="8">
    <location>
        <begin position="7"/>
        <end position="149"/>
    </location>
</feature>
<keyword evidence="3 7" id="KW-0479">Metal-binding</keyword>
<dbReference type="GO" id="GO:0017004">
    <property type="term" value="P:cytochrome complex assembly"/>
    <property type="evidence" value="ECO:0007669"/>
    <property type="project" value="UniProtKB-KW"/>
</dbReference>
<dbReference type="EMBL" id="CP019312">
    <property type="protein sequence ID" value="APX11691.1"/>
    <property type="molecule type" value="Genomic_DNA"/>
</dbReference>
<dbReference type="STRING" id="299262.BWR18_08355"/>
<evidence type="ECO:0000313" key="10">
    <source>
        <dbReference type="Proteomes" id="UP000186336"/>
    </source>
</evidence>
<dbReference type="AlphaFoldDB" id="A0A1P8MUI8"/>
<keyword evidence="2 7" id="KW-0349">Heme</keyword>
<feature type="signal peptide" evidence="7">
    <location>
        <begin position="1"/>
        <end position="18"/>
    </location>
</feature>
<dbReference type="PANTHER" id="PTHR47870:SF1">
    <property type="entry name" value="CYTOCHROME C-TYPE BIOGENESIS PROTEIN CCMH"/>
    <property type="match status" value="1"/>
</dbReference>
<dbReference type="InterPro" id="IPR038297">
    <property type="entry name" value="CcmH/CycL/NrfF/Ccl2_sf"/>
</dbReference>
<protein>
    <recommendedName>
        <fullName evidence="7">Cytochrome c-type biogenesis protein</fullName>
    </recommendedName>
</protein>
<keyword evidence="10" id="KW-1185">Reference proteome</keyword>
<gene>
    <name evidence="9" type="ORF">BWR18_08355</name>
</gene>